<gene>
    <name evidence="2" type="ORF">BESB_033600</name>
</gene>
<accession>A0A2A9MMU8</accession>
<reference evidence="2 3" key="1">
    <citation type="submission" date="2017-09" db="EMBL/GenBank/DDBJ databases">
        <title>Genome sequencing of Besnoitia besnoiti strain Bb-Ger1.</title>
        <authorList>
            <person name="Schares G."/>
            <person name="Venepally P."/>
            <person name="Lorenzi H.A."/>
        </authorList>
    </citation>
    <scope>NUCLEOTIDE SEQUENCE [LARGE SCALE GENOMIC DNA]</scope>
    <source>
        <strain evidence="2 3">Bb-Ger1</strain>
    </source>
</reference>
<keyword evidence="1" id="KW-1133">Transmembrane helix</keyword>
<dbReference type="GeneID" id="40308341"/>
<feature type="transmembrane region" description="Helical" evidence="1">
    <location>
        <begin position="37"/>
        <end position="55"/>
    </location>
</feature>
<evidence type="ECO:0000313" key="3">
    <source>
        <dbReference type="Proteomes" id="UP000224006"/>
    </source>
</evidence>
<protein>
    <recommendedName>
        <fullName evidence="4">Transmembrane protein</fullName>
    </recommendedName>
</protein>
<dbReference type="RefSeq" id="XP_029220911.1">
    <property type="nucleotide sequence ID" value="XM_029361946.1"/>
</dbReference>
<evidence type="ECO:0000313" key="2">
    <source>
        <dbReference type="EMBL" id="PFH36902.1"/>
    </source>
</evidence>
<organism evidence="2 3">
    <name type="scientific">Besnoitia besnoiti</name>
    <name type="common">Apicomplexan protozoan</name>
    <dbReference type="NCBI Taxonomy" id="94643"/>
    <lineage>
        <taxon>Eukaryota</taxon>
        <taxon>Sar</taxon>
        <taxon>Alveolata</taxon>
        <taxon>Apicomplexa</taxon>
        <taxon>Conoidasida</taxon>
        <taxon>Coccidia</taxon>
        <taxon>Eucoccidiorida</taxon>
        <taxon>Eimeriorina</taxon>
        <taxon>Sarcocystidae</taxon>
        <taxon>Besnoitia</taxon>
    </lineage>
</organism>
<keyword evidence="1" id="KW-0472">Membrane</keyword>
<dbReference type="AlphaFoldDB" id="A0A2A9MMU8"/>
<evidence type="ECO:0008006" key="4">
    <source>
        <dbReference type="Google" id="ProtNLM"/>
    </source>
</evidence>
<dbReference type="EMBL" id="NWUJ01000002">
    <property type="protein sequence ID" value="PFH36902.1"/>
    <property type="molecule type" value="Genomic_DNA"/>
</dbReference>
<evidence type="ECO:0000256" key="1">
    <source>
        <dbReference type="SAM" id="Phobius"/>
    </source>
</evidence>
<dbReference type="VEuPathDB" id="ToxoDB:BESB_033600"/>
<dbReference type="KEGG" id="bbes:BESB_033600"/>
<keyword evidence="1" id="KW-0812">Transmembrane</keyword>
<keyword evidence="3" id="KW-1185">Reference proteome</keyword>
<proteinExistence type="predicted"/>
<sequence>MAGSNGRWADAAAGSRASQDTSRYFFPEERGQGRRPLLPLAAAALLVGVVAWWGTRRFLLAQENLKKQLAYKHHGRLMHDYRRHVALHRLVRSVVLGGRDPALDKHHSGDESTVPEQVSTPEPLALEESVHPLHSLNAKEVLEQTMRQVRDWDPRDADAATDILRPELQTHADDQRLPREKENIEELSLPLAGAPPRCRGRLRCGVNKPLPFWAFLLLMLGGRTSLRYFIHLRGGIDPAAPSGPSPFASVEPMSPFVSSPGVSSPTPTFFPQTGGIPLPSYTPALLQTQSSTLIERGSSTVQSATAELATLRPLSEPPAGKRTFVRTASVP</sequence>
<name>A0A2A9MMU8_BESBE</name>
<dbReference type="Proteomes" id="UP000224006">
    <property type="component" value="Chromosome II"/>
</dbReference>
<comment type="caution">
    <text evidence="2">The sequence shown here is derived from an EMBL/GenBank/DDBJ whole genome shotgun (WGS) entry which is preliminary data.</text>
</comment>